<gene>
    <name evidence="2" type="ORF">NTEN_LOCUS11376</name>
</gene>
<feature type="compositionally biased region" description="Basic and acidic residues" evidence="1">
    <location>
        <begin position="1"/>
        <end position="16"/>
    </location>
</feature>
<evidence type="ECO:0000313" key="2">
    <source>
        <dbReference type="EMBL" id="CAB0005899.1"/>
    </source>
</evidence>
<keyword evidence="3" id="KW-1185">Reference proteome</keyword>
<dbReference type="Proteomes" id="UP000479000">
    <property type="component" value="Unassembled WGS sequence"/>
</dbReference>
<dbReference type="OrthoDB" id="6260541at2759"/>
<dbReference type="GO" id="GO:0050839">
    <property type="term" value="F:cell adhesion molecule binding"/>
    <property type="evidence" value="ECO:0007669"/>
    <property type="project" value="TreeGrafter"/>
</dbReference>
<reference evidence="2 3" key="1">
    <citation type="submission" date="2020-02" db="EMBL/GenBank/DDBJ databases">
        <authorList>
            <person name="Ferguson B K."/>
        </authorList>
    </citation>
    <scope>NUCLEOTIDE SEQUENCE [LARGE SCALE GENOMIC DNA]</scope>
</reference>
<dbReference type="EMBL" id="CADCXU010016813">
    <property type="protein sequence ID" value="CAB0005899.1"/>
    <property type="molecule type" value="Genomic_DNA"/>
</dbReference>
<proteinExistence type="predicted"/>
<dbReference type="GO" id="GO:0005912">
    <property type="term" value="C:adherens junction"/>
    <property type="evidence" value="ECO:0007669"/>
    <property type="project" value="TreeGrafter"/>
</dbReference>
<feature type="region of interest" description="Disordered" evidence="1">
    <location>
        <begin position="1"/>
        <end position="24"/>
    </location>
</feature>
<name>A0A6H5GXG1_9HEMI</name>
<dbReference type="InterPro" id="IPR028842">
    <property type="entry name" value="Afadin"/>
</dbReference>
<evidence type="ECO:0000256" key="1">
    <source>
        <dbReference type="SAM" id="MobiDB-lite"/>
    </source>
</evidence>
<sequence length="116" mass="12727">MPSFLSDRDDLSHDPEDSSTASVAENLADELARSDGREVRLEEDPELALSFLLPDDGYSCEVVRGVPPGLVDFIAPLQQAGLCRLTAQPTSNGLWTVYMGPVNSMVRTLKIEMFIE</sequence>
<dbReference type="AlphaFoldDB" id="A0A6H5GXG1"/>
<organism evidence="2 3">
    <name type="scientific">Nesidiocoris tenuis</name>
    <dbReference type="NCBI Taxonomy" id="355587"/>
    <lineage>
        <taxon>Eukaryota</taxon>
        <taxon>Metazoa</taxon>
        <taxon>Ecdysozoa</taxon>
        <taxon>Arthropoda</taxon>
        <taxon>Hexapoda</taxon>
        <taxon>Insecta</taxon>
        <taxon>Pterygota</taxon>
        <taxon>Neoptera</taxon>
        <taxon>Paraneoptera</taxon>
        <taxon>Hemiptera</taxon>
        <taxon>Heteroptera</taxon>
        <taxon>Panheteroptera</taxon>
        <taxon>Cimicomorpha</taxon>
        <taxon>Miridae</taxon>
        <taxon>Dicyphina</taxon>
        <taxon>Nesidiocoris</taxon>
    </lineage>
</organism>
<evidence type="ECO:0000313" key="3">
    <source>
        <dbReference type="Proteomes" id="UP000479000"/>
    </source>
</evidence>
<dbReference type="PANTHER" id="PTHR10398">
    <property type="entry name" value="AFADIN"/>
    <property type="match status" value="1"/>
</dbReference>
<dbReference type="GO" id="GO:0032880">
    <property type="term" value="P:regulation of protein localization"/>
    <property type="evidence" value="ECO:0007669"/>
    <property type="project" value="TreeGrafter"/>
</dbReference>
<dbReference type="PANTHER" id="PTHR10398:SF2">
    <property type="entry name" value="AFADIN"/>
    <property type="match status" value="1"/>
</dbReference>
<protein>
    <submittedName>
        <fullName evidence="2">Uncharacterized protein</fullName>
    </submittedName>
</protein>
<accession>A0A6H5GXG1</accession>